<protein>
    <submittedName>
        <fullName evidence="3">Uncharacterized protein</fullName>
    </submittedName>
</protein>
<feature type="region of interest" description="Disordered" evidence="1">
    <location>
        <begin position="18"/>
        <end position="45"/>
    </location>
</feature>
<feature type="region of interest" description="Disordered" evidence="1">
    <location>
        <begin position="206"/>
        <end position="261"/>
    </location>
</feature>
<name>A0A0A3Y467_BRAJP</name>
<dbReference type="RefSeq" id="WP_028158124.1">
    <property type="nucleotide sequence ID" value="NZ_JANUDC010000001.1"/>
</dbReference>
<dbReference type="EMBL" id="JRPN01000004">
    <property type="protein sequence ID" value="KGT80369.1"/>
    <property type="molecule type" value="Genomic_DNA"/>
</dbReference>
<keyword evidence="2" id="KW-1133">Transmembrane helix</keyword>
<evidence type="ECO:0000313" key="4">
    <source>
        <dbReference type="Proteomes" id="UP000030377"/>
    </source>
</evidence>
<feature type="region of interest" description="Disordered" evidence="1">
    <location>
        <begin position="78"/>
        <end position="102"/>
    </location>
</feature>
<comment type="caution">
    <text evidence="3">The sequence shown here is derived from an EMBL/GenBank/DDBJ whole genome shotgun (WGS) entry which is preliminary data.</text>
</comment>
<proteinExistence type="predicted"/>
<keyword evidence="2" id="KW-0812">Transmembrane</keyword>
<dbReference type="AlphaFoldDB" id="A0A0A3Y467"/>
<dbReference type="Proteomes" id="UP000030377">
    <property type="component" value="Unassembled WGS sequence"/>
</dbReference>
<evidence type="ECO:0000256" key="2">
    <source>
        <dbReference type="SAM" id="Phobius"/>
    </source>
</evidence>
<accession>A0A0A3Y467</accession>
<evidence type="ECO:0000313" key="3">
    <source>
        <dbReference type="EMBL" id="KGT80369.1"/>
    </source>
</evidence>
<keyword evidence="2" id="KW-0472">Membrane</keyword>
<reference evidence="3 4" key="1">
    <citation type="submission" date="2014-09" db="EMBL/GenBank/DDBJ databases">
        <title>Draft genome of Bradyrhizobium japonicum Is-34.</title>
        <authorList>
            <person name="Tsurumaru H."/>
            <person name="Yamakawa T."/>
            <person name="Hashimoto S."/>
            <person name="Okizaki K."/>
            <person name="Kanesaki Y."/>
            <person name="Yoshikawa H."/>
            <person name="Yajima S."/>
        </authorList>
    </citation>
    <scope>NUCLEOTIDE SEQUENCE [LARGE SCALE GENOMIC DNA]</scope>
    <source>
        <strain evidence="3 4">Is-34</strain>
    </source>
</reference>
<evidence type="ECO:0000256" key="1">
    <source>
        <dbReference type="SAM" id="MobiDB-lite"/>
    </source>
</evidence>
<gene>
    <name evidence="3" type="ORF">MA20_07105</name>
</gene>
<feature type="compositionally biased region" description="Polar residues" evidence="1">
    <location>
        <begin position="29"/>
        <end position="45"/>
    </location>
</feature>
<feature type="transmembrane region" description="Helical" evidence="2">
    <location>
        <begin position="54"/>
        <end position="72"/>
    </location>
</feature>
<organism evidence="3 4">
    <name type="scientific">Bradyrhizobium japonicum</name>
    <dbReference type="NCBI Taxonomy" id="375"/>
    <lineage>
        <taxon>Bacteria</taxon>
        <taxon>Pseudomonadati</taxon>
        <taxon>Pseudomonadota</taxon>
        <taxon>Alphaproteobacteria</taxon>
        <taxon>Hyphomicrobiales</taxon>
        <taxon>Nitrobacteraceae</taxon>
        <taxon>Bradyrhizobium</taxon>
    </lineage>
</organism>
<sequence>MASTLDDGIAERQIAEELSNLERAAEVSPSDQPTTAKTSRAQPTTNHQLVKRRYVAFICSLLAASGVAAWWWSSSAHPTMTAPSDPATRLSPREAAGPKDASQSAIALVSDLAQQFQSMTRDLTAMRQAAEQLKVTQEQLVNDNANVASQLKASQEEMARNKSIVDEIKAMQIQMRRESQTLIDRINASQEQLARITANASAPNVIEETRSIPQEPRVVPEVPLPRPRQPANVAQAPKPAPTPARPQPKKPQSSLSWPWPR</sequence>